<gene>
    <name evidence="1" type="ORF">N1851_025975</name>
</gene>
<evidence type="ECO:0000313" key="2">
    <source>
        <dbReference type="Proteomes" id="UP001174136"/>
    </source>
</evidence>
<protein>
    <submittedName>
        <fullName evidence="1">Uncharacterized protein</fullName>
    </submittedName>
</protein>
<dbReference type="AlphaFoldDB" id="A0AA47MCY2"/>
<comment type="caution">
    <text evidence="1">The sequence shown here is derived from an EMBL/GenBank/DDBJ whole genome shotgun (WGS) entry which is preliminary data.</text>
</comment>
<reference evidence="1" key="1">
    <citation type="journal article" date="2023" name="Front. Mar. Sci.">
        <title>A new Merluccius polli reference genome to investigate the effects of global change in West African waters.</title>
        <authorList>
            <person name="Mateo J.L."/>
            <person name="Blanco-Fernandez C."/>
            <person name="Garcia-Vazquez E."/>
            <person name="Machado-Schiaffino G."/>
        </authorList>
    </citation>
    <scope>NUCLEOTIDE SEQUENCE</scope>
    <source>
        <strain evidence="1">C29</strain>
        <tissue evidence="1">Fin</tissue>
    </source>
</reference>
<keyword evidence="2" id="KW-1185">Reference proteome</keyword>
<organism evidence="1 2">
    <name type="scientific">Merluccius polli</name>
    <name type="common">Benguela hake</name>
    <name type="synonym">Merluccius cadenati</name>
    <dbReference type="NCBI Taxonomy" id="89951"/>
    <lineage>
        <taxon>Eukaryota</taxon>
        <taxon>Metazoa</taxon>
        <taxon>Chordata</taxon>
        <taxon>Craniata</taxon>
        <taxon>Vertebrata</taxon>
        <taxon>Euteleostomi</taxon>
        <taxon>Actinopterygii</taxon>
        <taxon>Neopterygii</taxon>
        <taxon>Teleostei</taxon>
        <taxon>Neoteleostei</taxon>
        <taxon>Acanthomorphata</taxon>
        <taxon>Zeiogadaria</taxon>
        <taxon>Gadariae</taxon>
        <taxon>Gadiformes</taxon>
        <taxon>Gadoidei</taxon>
        <taxon>Merlucciidae</taxon>
        <taxon>Merluccius</taxon>
    </lineage>
</organism>
<dbReference type="EMBL" id="JAOPHQ010004848">
    <property type="protein sequence ID" value="KAK0137801.1"/>
    <property type="molecule type" value="Genomic_DNA"/>
</dbReference>
<proteinExistence type="predicted"/>
<evidence type="ECO:0000313" key="1">
    <source>
        <dbReference type="EMBL" id="KAK0137801.1"/>
    </source>
</evidence>
<name>A0AA47MCY2_MERPO</name>
<sequence length="189" mass="21250">MTKTNLRKQKCPVDEQAEEIMERLMGKARDVVKVALRSDQTLDVSQNPCLIFDILLQYFSDTSSCLPLADFYSTLPRPSESPVDYWLRVNRAADLADAGKNTQEAEERILSRMMSMLEQMMGRVQQRSSAPRGGRFQSGNREKACRVCNDSKHSTVTHCMSEKLCFACLAPGHTKMACPTKFSSQSEGN</sequence>
<accession>A0AA47MCY2</accession>
<dbReference type="Proteomes" id="UP001174136">
    <property type="component" value="Unassembled WGS sequence"/>
</dbReference>